<feature type="transmembrane region" description="Helical" evidence="1">
    <location>
        <begin position="41"/>
        <end position="65"/>
    </location>
</feature>
<gene>
    <name evidence="2" type="ORF">DFR76_10954</name>
</gene>
<keyword evidence="3" id="KW-1185">Reference proteome</keyword>
<feature type="transmembrane region" description="Helical" evidence="1">
    <location>
        <begin position="247"/>
        <end position="272"/>
    </location>
</feature>
<dbReference type="PANTHER" id="PTHR36833:SF1">
    <property type="entry name" value="INTEGRAL MEMBRANE TRANSPORT PROTEIN"/>
    <property type="match status" value="1"/>
</dbReference>
<dbReference type="EMBL" id="QQBC01000009">
    <property type="protein sequence ID" value="RDI63718.1"/>
    <property type="molecule type" value="Genomic_DNA"/>
</dbReference>
<dbReference type="Pfam" id="PF06182">
    <property type="entry name" value="ABC2_membrane_6"/>
    <property type="match status" value="1"/>
</dbReference>
<feature type="transmembrane region" description="Helical" evidence="1">
    <location>
        <begin position="164"/>
        <end position="191"/>
    </location>
</feature>
<organism evidence="2 3">
    <name type="scientific">Nocardia pseudobrasiliensis</name>
    <dbReference type="NCBI Taxonomy" id="45979"/>
    <lineage>
        <taxon>Bacteria</taxon>
        <taxon>Bacillati</taxon>
        <taxon>Actinomycetota</taxon>
        <taxon>Actinomycetes</taxon>
        <taxon>Mycobacteriales</taxon>
        <taxon>Nocardiaceae</taxon>
        <taxon>Nocardia</taxon>
    </lineage>
</organism>
<proteinExistence type="predicted"/>
<dbReference type="AlphaFoldDB" id="A0A370HZ30"/>
<dbReference type="Proteomes" id="UP000254869">
    <property type="component" value="Unassembled WGS sequence"/>
</dbReference>
<keyword evidence="1" id="KW-0812">Transmembrane</keyword>
<keyword evidence="1" id="KW-1133">Transmembrane helix</keyword>
<evidence type="ECO:0000313" key="2">
    <source>
        <dbReference type="EMBL" id="RDI63718.1"/>
    </source>
</evidence>
<evidence type="ECO:0000256" key="1">
    <source>
        <dbReference type="SAM" id="Phobius"/>
    </source>
</evidence>
<reference evidence="2 3" key="1">
    <citation type="submission" date="2018-07" db="EMBL/GenBank/DDBJ databases">
        <title>Genomic Encyclopedia of Type Strains, Phase IV (KMG-IV): sequencing the most valuable type-strain genomes for metagenomic binning, comparative biology and taxonomic classification.</title>
        <authorList>
            <person name="Goeker M."/>
        </authorList>
    </citation>
    <scope>NUCLEOTIDE SEQUENCE [LARGE SCALE GENOMIC DNA]</scope>
    <source>
        <strain evidence="2 3">DSM 44290</strain>
    </source>
</reference>
<keyword evidence="1" id="KW-0472">Membrane</keyword>
<name>A0A370HZ30_9NOCA</name>
<accession>A0A370HZ30</accession>
<dbReference type="PANTHER" id="PTHR36833">
    <property type="entry name" value="SLR0610 PROTEIN-RELATED"/>
    <property type="match status" value="1"/>
</dbReference>
<evidence type="ECO:0000313" key="3">
    <source>
        <dbReference type="Proteomes" id="UP000254869"/>
    </source>
</evidence>
<sequence length="284" mass="30388">MAEAIEVLDETVETSGMHGNWFTPYAAVLGSRMRSQQAYPLSFAADMLSSLLVGVVEFAEVWVIYHNVRVLGGLDMNAMLLLFGLSNLAFAVAQIAVGHTDTLPTYIRMGTLDAFHLRPQPLLLQLITSDISLRRLARAGVAAAVLGAGLLYNDIDWTGVKFALLIISLAAGTAIFAGLFVCAAGLQFFLIDGAELTNSFTYGGSFAAQQPSSVFGHPMTLVFGFAVPVAFVAYLPTIELLGLPGPLWLPSGLAWATPVAALWIWIIALLCWRLGVRHYQGGGG</sequence>
<dbReference type="InterPro" id="IPR010390">
    <property type="entry name" value="ABC-2_transporter-like"/>
</dbReference>
<feature type="transmembrane region" description="Helical" evidence="1">
    <location>
        <begin position="77"/>
        <end position="98"/>
    </location>
</feature>
<feature type="transmembrane region" description="Helical" evidence="1">
    <location>
        <begin position="212"/>
        <end position="235"/>
    </location>
</feature>
<dbReference type="RefSeq" id="WP_307597394.1">
    <property type="nucleotide sequence ID" value="NZ_QQBC01000009.1"/>
</dbReference>
<comment type="caution">
    <text evidence="2">The sequence shown here is derived from an EMBL/GenBank/DDBJ whole genome shotgun (WGS) entry which is preliminary data.</text>
</comment>
<dbReference type="STRING" id="1210086.GCA_001613105_03657"/>
<protein>
    <submittedName>
        <fullName evidence="2">ABC-2 type transport system permease protein</fullName>
    </submittedName>
</protein>